<keyword evidence="4 7" id="KW-0472">Membrane</keyword>
<evidence type="ECO:0000256" key="2">
    <source>
        <dbReference type="ARBA" id="ARBA00022692"/>
    </source>
</evidence>
<protein>
    <submittedName>
        <fullName evidence="12">Uncharacterized protein LOC102211593</fullName>
    </submittedName>
</protein>
<keyword evidence="11" id="KW-1185">Reference proteome</keyword>
<organism evidence="11 12">
    <name type="scientific">Pundamilia nyererei</name>
    <dbReference type="NCBI Taxonomy" id="303518"/>
    <lineage>
        <taxon>Eukaryota</taxon>
        <taxon>Metazoa</taxon>
        <taxon>Chordata</taxon>
        <taxon>Craniata</taxon>
        <taxon>Vertebrata</taxon>
        <taxon>Euteleostomi</taxon>
        <taxon>Actinopterygii</taxon>
        <taxon>Neopterygii</taxon>
        <taxon>Teleostei</taxon>
        <taxon>Neoteleostei</taxon>
        <taxon>Acanthomorphata</taxon>
        <taxon>Ovalentaria</taxon>
        <taxon>Cichlomorphae</taxon>
        <taxon>Cichliformes</taxon>
        <taxon>Cichlidae</taxon>
        <taxon>African cichlids</taxon>
        <taxon>Pseudocrenilabrinae</taxon>
        <taxon>Haplochromini</taxon>
        <taxon>Pundamilia</taxon>
    </lineage>
</organism>
<reference evidence="12" key="1">
    <citation type="submission" date="2025-08" db="UniProtKB">
        <authorList>
            <consortium name="RefSeq"/>
        </authorList>
    </citation>
    <scope>IDENTIFICATION</scope>
</reference>
<dbReference type="InterPro" id="IPR030268">
    <property type="entry name" value="SYNE4"/>
</dbReference>
<dbReference type="SMART" id="SM01249">
    <property type="entry name" value="KASH"/>
    <property type="match status" value="1"/>
</dbReference>
<evidence type="ECO:0000256" key="6">
    <source>
        <dbReference type="ARBA" id="ARBA00046312"/>
    </source>
</evidence>
<evidence type="ECO:0000256" key="1">
    <source>
        <dbReference type="ARBA" id="ARBA00008619"/>
    </source>
</evidence>
<dbReference type="RefSeq" id="XP_005737574.1">
    <property type="nucleotide sequence ID" value="XM_005737517.1"/>
</dbReference>
<dbReference type="PANTHER" id="PTHR21640">
    <property type="match status" value="1"/>
</dbReference>
<dbReference type="GO" id="GO:0034993">
    <property type="term" value="C:meiotic nuclear membrane microtubule tethering complex"/>
    <property type="evidence" value="ECO:0007669"/>
    <property type="project" value="InterPro"/>
</dbReference>
<feature type="region of interest" description="Disordered" evidence="8">
    <location>
        <begin position="1"/>
        <end position="27"/>
    </location>
</feature>
<feature type="domain" description="KASH" evidence="10">
    <location>
        <begin position="451"/>
        <end position="509"/>
    </location>
</feature>
<evidence type="ECO:0000256" key="8">
    <source>
        <dbReference type="SAM" id="MobiDB-lite"/>
    </source>
</evidence>
<evidence type="ECO:0000256" key="9">
    <source>
        <dbReference type="SAM" id="Phobius"/>
    </source>
</evidence>
<evidence type="ECO:0000256" key="5">
    <source>
        <dbReference type="ARBA" id="ARBA00023242"/>
    </source>
</evidence>
<feature type="region of interest" description="Disordered" evidence="8">
    <location>
        <begin position="379"/>
        <end position="404"/>
    </location>
</feature>
<dbReference type="AlphaFoldDB" id="A0A9Y3RBT0"/>
<accession>A0A9Y3RBT0</accession>
<dbReference type="CDD" id="cd00176">
    <property type="entry name" value="SPEC"/>
    <property type="match status" value="1"/>
</dbReference>
<keyword evidence="5" id="KW-0539">Nucleus</keyword>
<feature type="compositionally biased region" description="Basic and acidic residues" evidence="8">
    <location>
        <begin position="391"/>
        <end position="401"/>
    </location>
</feature>
<dbReference type="PROSITE" id="PS51049">
    <property type="entry name" value="KASH"/>
    <property type="match status" value="1"/>
</dbReference>
<keyword evidence="2 7" id="KW-0812">Transmembrane</keyword>
<dbReference type="PANTHER" id="PTHR21640:SF1">
    <property type="entry name" value="NESPRIN-4"/>
    <property type="match status" value="1"/>
</dbReference>
<dbReference type="Proteomes" id="UP000695023">
    <property type="component" value="Unplaced"/>
</dbReference>
<dbReference type="InterPro" id="IPR018159">
    <property type="entry name" value="Spectrin/alpha-actinin"/>
</dbReference>
<evidence type="ECO:0000256" key="4">
    <source>
        <dbReference type="ARBA" id="ARBA00023136"/>
    </source>
</evidence>
<evidence type="ECO:0000313" key="11">
    <source>
        <dbReference type="Proteomes" id="UP000695023"/>
    </source>
</evidence>
<proteinExistence type="inferred from homology"/>
<evidence type="ECO:0000256" key="3">
    <source>
        <dbReference type="ARBA" id="ARBA00022989"/>
    </source>
</evidence>
<dbReference type="GO" id="GO:0005640">
    <property type="term" value="C:nuclear outer membrane"/>
    <property type="evidence" value="ECO:0007669"/>
    <property type="project" value="UniProtKB-SubCell"/>
</dbReference>
<dbReference type="SMART" id="SM00150">
    <property type="entry name" value="SPEC"/>
    <property type="match status" value="2"/>
</dbReference>
<keyword evidence="3 9" id="KW-1133">Transmembrane helix</keyword>
<evidence type="ECO:0000313" key="12">
    <source>
        <dbReference type="RefSeq" id="XP_005737574.1"/>
    </source>
</evidence>
<dbReference type="InterPro" id="IPR012315">
    <property type="entry name" value="KASH"/>
</dbReference>
<name>A0A9Y3RBT0_9CICH</name>
<feature type="topological domain" description="Perinuclear space" evidence="7">
    <location>
        <begin position="481"/>
        <end position="509"/>
    </location>
</feature>
<dbReference type="GeneID" id="102211593"/>
<evidence type="ECO:0000256" key="7">
    <source>
        <dbReference type="PROSITE-ProRule" id="PRU00385"/>
    </source>
</evidence>
<feature type="transmembrane region" description="Helical" evidence="9">
    <location>
        <begin position="458"/>
        <end position="482"/>
    </location>
</feature>
<comment type="similarity">
    <text evidence="1">Belongs to the nesprin family.</text>
</comment>
<dbReference type="Pfam" id="PF10541">
    <property type="entry name" value="KASH"/>
    <property type="match status" value="1"/>
</dbReference>
<dbReference type="Gene3D" id="1.20.58.60">
    <property type="match status" value="2"/>
</dbReference>
<gene>
    <name evidence="12" type="primary">LOC102211593</name>
</gene>
<sequence>MPGIDLPTSERHSSITPNPAGSGVVPGDEVSDTEHLLDLYQCRLPVHSSPVELKEEMQRVDSSWSQDGDLQDCGQLERRWLLWHEFMKEYDHLDAWLRLAEEAVSSPNSVHVTYQTAKEEMKKFERLRREAGPRLIQLDSLTRRNRTLTRLFQGTMQARLLSSARECGRRWDDVSAKLQSITGQLQLFVSEWEAFDAQREELAVWLADMDVRLIEVEQLTGNACEKLRQLQSFQECVCENSGRVNALLQRGEALIQHSVPSDAQHVESQLLELLQHCSHVYNNIGRTHTRLLSMRLEWLDHTQLGFSPVADQKAEALGCRDQWKTSTPDRQDGEPVDFDGGRVQAWLRVQSAALPERSTSCSKEVQTDGRLKMSQGCMDENHADASSSSHGCHDDTRRLSPSDHLNLKASSDRMRNHYQSQAPEEEELYCCEEPERLISEQSVPRVTSSSSSGAASSLSPTLLCLLLAAALVLLACLAWVFAEQPCHRSNTMARTCHLTLRYVNGPPPT</sequence>
<dbReference type="SUPFAM" id="SSF46966">
    <property type="entry name" value="Spectrin repeat"/>
    <property type="match status" value="2"/>
</dbReference>
<comment type="subcellular location">
    <subcellularLocation>
        <location evidence="6">Nucleus outer membrane</location>
        <topology evidence="6">Single-pass type IV membrane protein</topology>
    </subcellularLocation>
</comment>
<evidence type="ECO:0000259" key="10">
    <source>
        <dbReference type="PROSITE" id="PS51049"/>
    </source>
</evidence>
<feature type="topological domain" description="Cytoplasmic" evidence="7">
    <location>
        <begin position="1"/>
        <end position="459"/>
    </location>
</feature>